<dbReference type="Proteomes" id="UP001153069">
    <property type="component" value="Unassembled WGS sequence"/>
</dbReference>
<feature type="compositionally biased region" description="Low complexity" evidence="1">
    <location>
        <begin position="1"/>
        <end position="20"/>
    </location>
</feature>
<comment type="caution">
    <text evidence="2">The sequence shown here is derived from an EMBL/GenBank/DDBJ whole genome shotgun (WGS) entry which is preliminary data.</text>
</comment>
<name>A0A9N8ERB2_9STRA</name>
<feature type="region of interest" description="Disordered" evidence="1">
    <location>
        <begin position="286"/>
        <end position="307"/>
    </location>
</feature>
<organism evidence="2 3">
    <name type="scientific">Seminavis robusta</name>
    <dbReference type="NCBI Taxonomy" id="568900"/>
    <lineage>
        <taxon>Eukaryota</taxon>
        <taxon>Sar</taxon>
        <taxon>Stramenopiles</taxon>
        <taxon>Ochrophyta</taxon>
        <taxon>Bacillariophyta</taxon>
        <taxon>Bacillariophyceae</taxon>
        <taxon>Bacillariophycidae</taxon>
        <taxon>Naviculales</taxon>
        <taxon>Naviculaceae</taxon>
        <taxon>Seminavis</taxon>
    </lineage>
</organism>
<feature type="compositionally biased region" description="Polar residues" evidence="1">
    <location>
        <begin position="211"/>
        <end position="244"/>
    </location>
</feature>
<sequence>MAPVLSKPISPHSSGSSSSSFHHEEIPPSNKVRHLDPVHYQAEQSWVRSQVLRLKEDGMDLVQHGNTRRKILNLVRVRNEYPEIPPLQLEDVLRINFVKYSKDGHRLFLNQDPNIFPDSGDLDVLHLIFLVMPNPNRDDALFKAVCDAFDYCEDTYRDVYDRHVSCIDLSVDSDGEDDCQDGDDDSSLQIEFKPESDTDDDDCDDDCDGLDNTSEITDPHEQNSPGQMLTQATTGTPFTDSSGDITDPEIDSKEGSNKRKRHFTDMLSQVAASFLCDSDSSVNSQEAVQELVDDTPDVPVKRPKDDSSCQNLVLHLAQSFDYSE</sequence>
<reference evidence="2" key="1">
    <citation type="submission" date="2020-06" db="EMBL/GenBank/DDBJ databases">
        <authorList>
            <consortium name="Plant Systems Biology data submission"/>
        </authorList>
    </citation>
    <scope>NUCLEOTIDE SEQUENCE</scope>
    <source>
        <strain evidence="2">D6</strain>
    </source>
</reference>
<accession>A0A9N8ERB2</accession>
<dbReference type="AlphaFoldDB" id="A0A9N8ERB2"/>
<feature type="region of interest" description="Disordered" evidence="1">
    <location>
        <begin position="1"/>
        <end position="30"/>
    </location>
</feature>
<gene>
    <name evidence="2" type="ORF">SEMRO_1615_G286190.1</name>
</gene>
<evidence type="ECO:0000256" key="1">
    <source>
        <dbReference type="SAM" id="MobiDB-lite"/>
    </source>
</evidence>
<proteinExistence type="predicted"/>
<evidence type="ECO:0000313" key="2">
    <source>
        <dbReference type="EMBL" id="CAB9525000.1"/>
    </source>
</evidence>
<keyword evidence="3" id="KW-1185">Reference proteome</keyword>
<feature type="compositionally biased region" description="Acidic residues" evidence="1">
    <location>
        <begin position="197"/>
        <end position="209"/>
    </location>
</feature>
<feature type="region of interest" description="Disordered" evidence="1">
    <location>
        <begin position="173"/>
        <end position="259"/>
    </location>
</feature>
<evidence type="ECO:0000313" key="3">
    <source>
        <dbReference type="Proteomes" id="UP001153069"/>
    </source>
</evidence>
<protein>
    <submittedName>
        <fullName evidence="2">Uncharacterized protein</fullName>
    </submittedName>
</protein>
<dbReference type="EMBL" id="CAICTM010001613">
    <property type="protein sequence ID" value="CAB9525000.1"/>
    <property type="molecule type" value="Genomic_DNA"/>
</dbReference>
<feature type="compositionally biased region" description="Acidic residues" evidence="1">
    <location>
        <begin position="173"/>
        <end position="186"/>
    </location>
</feature>